<evidence type="ECO:0000256" key="3">
    <source>
        <dbReference type="ARBA" id="ARBA00022630"/>
    </source>
</evidence>
<dbReference type="EC" id="2.7.1.180" evidence="1 10"/>
<comment type="cofactor">
    <cofactor evidence="11">
        <name>Mg(2+)</name>
        <dbReference type="ChEBI" id="CHEBI:18420"/>
    </cofactor>
    <cofactor evidence="11">
        <name>Mn(2+)</name>
        <dbReference type="ChEBI" id="CHEBI:29035"/>
    </cofactor>
    <text evidence="11">Magnesium. Can also use manganese.</text>
</comment>
<dbReference type="GO" id="GO:0016740">
    <property type="term" value="F:transferase activity"/>
    <property type="evidence" value="ECO:0007669"/>
    <property type="project" value="UniProtKB-UniRule"/>
</dbReference>
<keyword evidence="6 10" id="KW-0274">FAD</keyword>
<gene>
    <name evidence="12" type="ORF">EOJ36_07770</name>
</gene>
<name>A0A437PRM7_9BACT</name>
<keyword evidence="3 10" id="KW-0285">Flavoprotein</keyword>
<evidence type="ECO:0000256" key="2">
    <source>
        <dbReference type="ARBA" id="ARBA00016337"/>
    </source>
</evidence>
<dbReference type="PANTHER" id="PTHR30040">
    <property type="entry name" value="THIAMINE BIOSYNTHESIS LIPOPROTEIN APBE"/>
    <property type="match status" value="1"/>
</dbReference>
<feature type="binding site" evidence="11">
    <location>
        <position position="285"/>
    </location>
    <ligand>
        <name>Mg(2+)</name>
        <dbReference type="ChEBI" id="CHEBI:18420"/>
    </ligand>
</feature>
<dbReference type="AlphaFoldDB" id="A0A437PRM7"/>
<dbReference type="PIRSF" id="PIRSF006268">
    <property type="entry name" value="ApbE"/>
    <property type="match status" value="1"/>
</dbReference>
<evidence type="ECO:0000256" key="4">
    <source>
        <dbReference type="ARBA" id="ARBA00022679"/>
    </source>
</evidence>
<evidence type="ECO:0000256" key="10">
    <source>
        <dbReference type="PIRNR" id="PIRNR006268"/>
    </source>
</evidence>
<dbReference type="EMBL" id="SACY01000003">
    <property type="protein sequence ID" value="RVU24896.1"/>
    <property type="molecule type" value="Genomic_DNA"/>
</dbReference>
<sequence>MMKKLTFCTILLVFLCNTGFTQFKKYDFETGKMGSPFKIIVSTADSTGLAKVVGEAFSYAEDLENQLSDYRATSDVSIVNKLAGTGHFYAIKKQFKAILIESLEAKNLSQGRLNVFAGKLVQEWRKSRKNKILPDSLMLARMSKDIAGDCIEFSKDSSSIRLINSTCQIDFGSIGKGFVAQEVVNFLVKSGFPQVLVDAGGKIVCTQVNENGEKWKVGLELPQSKELADKLILVSNSAIASSGNTYQTLSLNGKVYSHVLDPTTGWALEHSKSATVLSDDGARADWIATAATIVPIELLKEIIGKFKDLKILVWQKNAGKLEINFNNNLL</sequence>
<keyword evidence="5 10" id="KW-0479">Metal-binding</keyword>
<evidence type="ECO:0000256" key="7">
    <source>
        <dbReference type="ARBA" id="ARBA00022842"/>
    </source>
</evidence>
<dbReference type="InterPro" id="IPR003374">
    <property type="entry name" value="ApbE-like_sf"/>
</dbReference>
<comment type="caution">
    <text evidence="12">The sequence shown here is derived from an EMBL/GenBank/DDBJ whole genome shotgun (WGS) entry which is preliminary data.</text>
</comment>
<reference evidence="12 13" key="1">
    <citation type="submission" date="2019-01" db="EMBL/GenBank/DDBJ databases">
        <authorList>
            <person name="Chen W.-M."/>
        </authorList>
    </citation>
    <scope>NUCLEOTIDE SEQUENCE [LARGE SCALE GENOMIC DNA]</scope>
    <source>
        <strain evidence="12 13">FSY-15</strain>
    </source>
</reference>
<evidence type="ECO:0000256" key="6">
    <source>
        <dbReference type="ARBA" id="ARBA00022827"/>
    </source>
</evidence>
<organism evidence="12 13">
    <name type="scientific">Sandaracinomonas limnophila</name>
    <dbReference type="NCBI Taxonomy" id="1862386"/>
    <lineage>
        <taxon>Bacteria</taxon>
        <taxon>Pseudomonadati</taxon>
        <taxon>Bacteroidota</taxon>
        <taxon>Cytophagia</taxon>
        <taxon>Cytophagales</taxon>
        <taxon>Flectobacillaceae</taxon>
        <taxon>Sandaracinomonas</taxon>
    </lineage>
</organism>
<comment type="catalytic activity">
    <reaction evidence="9 10">
        <text>L-threonyl-[protein] + FAD = FMN-L-threonyl-[protein] + AMP + H(+)</text>
        <dbReference type="Rhea" id="RHEA:36847"/>
        <dbReference type="Rhea" id="RHEA-COMP:11060"/>
        <dbReference type="Rhea" id="RHEA-COMP:11061"/>
        <dbReference type="ChEBI" id="CHEBI:15378"/>
        <dbReference type="ChEBI" id="CHEBI:30013"/>
        <dbReference type="ChEBI" id="CHEBI:57692"/>
        <dbReference type="ChEBI" id="CHEBI:74257"/>
        <dbReference type="ChEBI" id="CHEBI:456215"/>
        <dbReference type="EC" id="2.7.1.180"/>
    </reaction>
</comment>
<evidence type="ECO:0000256" key="5">
    <source>
        <dbReference type="ARBA" id="ARBA00022723"/>
    </source>
</evidence>
<dbReference type="Proteomes" id="UP000282832">
    <property type="component" value="Unassembled WGS sequence"/>
</dbReference>
<dbReference type="PANTHER" id="PTHR30040:SF2">
    <property type="entry name" value="FAD:PROTEIN FMN TRANSFERASE"/>
    <property type="match status" value="1"/>
</dbReference>
<comment type="similarity">
    <text evidence="10">Belongs to the ApbE family.</text>
</comment>
<evidence type="ECO:0000256" key="8">
    <source>
        <dbReference type="ARBA" id="ARBA00031306"/>
    </source>
</evidence>
<keyword evidence="13" id="KW-1185">Reference proteome</keyword>
<dbReference type="Gene3D" id="3.10.520.10">
    <property type="entry name" value="ApbE-like domains"/>
    <property type="match status" value="1"/>
</dbReference>
<keyword evidence="4 10" id="KW-0808">Transferase</keyword>
<evidence type="ECO:0000256" key="9">
    <source>
        <dbReference type="ARBA" id="ARBA00048540"/>
    </source>
</evidence>
<dbReference type="OrthoDB" id="9778595at2"/>
<evidence type="ECO:0000313" key="12">
    <source>
        <dbReference type="EMBL" id="RVU24896.1"/>
    </source>
</evidence>
<dbReference type="Pfam" id="PF02424">
    <property type="entry name" value="ApbE"/>
    <property type="match status" value="1"/>
</dbReference>
<dbReference type="SUPFAM" id="SSF143631">
    <property type="entry name" value="ApbE-like"/>
    <property type="match status" value="1"/>
</dbReference>
<protein>
    <recommendedName>
        <fullName evidence="2 10">FAD:protein FMN transferase</fullName>
        <ecNumber evidence="1 10">2.7.1.180</ecNumber>
    </recommendedName>
    <alternativeName>
        <fullName evidence="8 10">Flavin transferase</fullName>
    </alternativeName>
</protein>
<accession>A0A437PRM7</accession>
<feature type="binding site" evidence="11">
    <location>
        <position position="289"/>
    </location>
    <ligand>
        <name>Mg(2+)</name>
        <dbReference type="ChEBI" id="CHEBI:18420"/>
    </ligand>
</feature>
<evidence type="ECO:0000256" key="1">
    <source>
        <dbReference type="ARBA" id="ARBA00011955"/>
    </source>
</evidence>
<feature type="binding site" evidence="11">
    <location>
        <position position="173"/>
    </location>
    <ligand>
        <name>Mg(2+)</name>
        <dbReference type="ChEBI" id="CHEBI:18420"/>
    </ligand>
</feature>
<dbReference type="GO" id="GO:0046872">
    <property type="term" value="F:metal ion binding"/>
    <property type="evidence" value="ECO:0007669"/>
    <property type="project" value="UniProtKB-UniRule"/>
</dbReference>
<evidence type="ECO:0000256" key="11">
    <source>
        <dbReference type="PIRSR" id="PIRSR006268-2"/>
    </source>
</evidence>
<dbReference type="RefSeq" id="WP_127804044.1">
    <property type="nucleotide sequence ID" value="NZ_SACY01000003.1"/>
</dbReference>
<evidence type="ECO:0000313" key="13">
    <source>
        <dbReference type="Proteomes" id="UP000282832"/>
    </source>
</evidence>
<keyword evidence="7 10" id="KW-0460">Magnesium</keyword>
<proteinExistence type="inferred from homology"/>
<dbReference type="InterPro" id="IPR024932">
    <property type="entry name" value="ApbE"/>
</dbReference>